<dbReference type="AlphaFoldDB" id="A0A7D8YMT0"/>
<accession>A0A7D8YMT0</accession>
<sequence>MLLLDIPAEIVSKILVYAVLARGIKRALRLRLVCKQFSQDIQHAVFESRLLDYVNTEKVLCDRYIENDHGASRFWHSYIVYRVQNENLKPAPQPAQRRYRDIGLVAKRIWEETGADMEATIETLCWPALQQAMTPGIVPEMYYNTEQQPDLALLCAAAYLNLIPIAKRLLQVGHSPHKESNTFSSPMKLAAWAGNAQMLEIFQDHVPEMDGLGHIPIELVFDDGWRGKTGPASINGAVLRGDIAMVRLAVYPPSRAAPD</sequence>
<dbReference type="InterPro" id="IPR036770">
    <property type="entry name" value="Ankyrin_rpt-contain_sf"/>
</dbReference>
<proteinExistence type="predicted"/>
<dbReference type="EMBL" id="QGMG01002619">
    <property type="protein sequence ID" value="TVY36113.1"/>
    <property type="molecule type" value="Genomic_DNA"/>
</dbReference>
<protein>
    <submittedName>
        <fullName evidence="1">Uncharacterized protein</fullName>
    </submittedName>
</protein>
<reference evidence="1 2" key="1">
    <citation type="submission" date="2018-05" db="EMBL/GenBank/DDBJ databases">
        <title>Whole genome sequencing for identification of molecular markers to develop diagnostic detection tools for the regulated plant pathogen Lachnellula willkommii.</title>
        <authorList>
            <person name="Giroux E."/>
            <person name="Bilodeau G."/>
        </authorList>
    </citation>
    <scope>NUCLEOTIDE SEQUENCE [LARGE SCALE GENOMIC DNA]</scope>
    <source>
        <strain evidence="1 2">CBS 625.97</strain>
    </source>
</reference>
<dbReference type="Proteomes" id="UP000481288">
    <property type="component" value="Unassembled WGS sequence"/>
</dbReference>
<evidence type="ECO:0000313" key="1">
    <source>
        <dbReference type="EMBL" id="TVY36113.1"/>
    </source>
</evidence>
<evidence type="ECO:0000313" key="2">
    <source>
        <dbReference type="Proteomes" id="UP000481288"/>
    </source>
</evidence>
<dbReference type="SUPFAM" id="SSF48403">
    <property type="entry name" value="Ankyrin repeat"/>
    <property type="match status" value="1"/>
</dbReference>
<keyword evidence="2" id="KW-1185">Reference proteome</keyword>
<gene>
    <name evidence="1" type="ORF">LCER1_G009431</name>
</gene>
<organism evidence="1 2">
    <name type="scientific">Lachnellula cervina</name>
    <dbReference type="NCBI Taxonomy" id="1316786"/>
    <lineage>
        <taxon>Eukaryota</taxon>
        <taxon>Fungi</taxon>
        <taxon>Dikarya</taxon>
        <taxon>Ascomycota</taxon>
        <taxon>Pezizomycotina</taxon>
        <taxon>Leotiomycetes</taxon>
        <taxon>Helotiales</taxon>
        <taxon>Lachnaceae</taxon>
        <taxon>Lachnellula</taxon>
    </lineage>
</organism>
<name>A0A7D8YMT0_9HELO</name>
<comment type="caution">
    <text evidence="1">The sequence shown here is derived from an EMBL/GenBank/DDBJ whole genome shotgun (WGS) entry which is preliminary data.</text>
</comment>
<dbReference type="OrthoDB" id="4772757at2759"/>
<feature type="non-terminal residue" evidence="1">
    <location>
        <position position="259"/>
    </location>
</feature>